<reference evidence="1 2" key="2">
    <citation type="journal article" date="2022" name="Mol. Ecol. Resour.">
        <title>The genomes of chicory, endive, great burdock and yacon provide insights into Asteraceae paleo-polyploidization history and plant inulin production.</title>
        <authorList>
            <person name="Fan W."/>
            <person name="Wang S."/>
            <person name="Wang H."/>
            <person name="Wang A."/>
            <person name="Jiang F."/>
            <person name="Liu H."/>
            <person name="Zhao H."/>
            <person name="Xu D."/>
            <person name="Zhang Y."/>
        </authorList>
    </citation>
    <scope>NUCLEOTIDE SEQUENCE [LARGE SCALE GENOMIC DNA]</scope>
    <source>
        <strain evidence="2">cv. Yunnan</strain>
        <tissue evidence="1">Leaves</tissue>
    </source>
</reference>
<organism evidence="1 2">
    <name type="scientific">Smallanthus sonchifolius</name>
    <dbReference type="NCBI Taxonomy" id="185202"/>
    <lineage>
        <taxon>Eukaryota</taxon>
        <taxon>Viridiplantae</taxon>
        <taxon>Streptophyta</taxon>
        <taxon>Embryophyta</taxon>
        <taxon>Tracheophyta</taxon>
        <taxon>Spermatophyta</taxon>
        <taxon>Magnoliopsida</taxon>
        <taxon>eudicotyledons</taxon>
        <taxon>Gunneridae</taxon>
        <taxon>Pentapetalae</taxon>
        <taxon>asterids</taxon>
        <taxon>campanulids</taxon>
        <taxon>Asterales</taxon>
        <taxon>Asteraceae</taxon>
        <taxon>Asteroideae</taxon>
        <taxon>Heliantheae alliance</taxon>
        <taxon>Millerieae</taxon>
        <taxon>Smallanthus</taxon>
    </lineage>
</organism>
<name>A0ACB9GSR3_9ASTR</name>
<evidence type="ECO:0000313" key="1">
    <source>
        <dbReference type="EMBL" id="KAI3786108.1"/>
    </source>
</evidence>
<comment type="caution">
    <text evidence="1">The sequence shown here is derived from an EMBL/GenBank/DDBJ whole genome shotgun (WGS) entry which is preliminary data.</text>
</comment>
<keyword evidence="2" id="KW-1185">Reference proteome</keyword>
<gene>
    <name evidence="1" type="ORF">L1987_45235</name>
</gene>
<accession>A0ACB9GSR3</accession>
<dbReference type="EMBL" id="CM042031">
    <property type="protein sequence ID" value="KAI3786108.1"/>
    <property type="molecule type" value="Genomic_DNA"/>
</dbReference>
<proteinExistence type="predicted"/>
<protein>
    <submittedName>
        <fullName evidence="1">Uncharacterized protein</fullName>
    </submittedName>
</protein>
<dbReference type="Proteomes" id="UP001056120">
    <property type="component" value="Linkage Group LG14"/>
</dbReference>
<reference evidence="2" key="1">
    <citation type="journal article" date="2022" name="Mol. Ecol. Resour.">
        <title>The genomes of chicory, endive, great burdock and yacon provide insights into Asteraceae palaeo-polyploidization history and plant inulin production.</title>
        <authorList>
            <person name="Fan W."/>
            <person name="Wang S."/>
            <person name="Wang H."/>
            <person name="Wang A."/>
            <person name="Jiang F."/>
            <person name="Liu H."/>
            <person name="Zhao H."/>
            <person name="Xu D."/>
            <person name="Zhang Y."/>
        </authorList>
    </citation>
    <scope>NUCLEOTIDE SEQUENCE [LARGE SCALE GENOMIC DNA]</scope>
    <source>
        <strain evidence="2">cv. Yunnan</strain>
    </source>
</reference>
<evidence type="ECO:0000313" key="2">
    <source>
        <dbReference type="Proteomes" id="UP001056120"/>
    </source>
</evidence>
<sequence>MSFPKEHQQTNQLFFRLTPSACSYRHCTTYPCLKVLIGKENGELTLFDYSGDVQNVDPFIDFDAIPSVNSSFHVLSIVFPKSSAFYRLVNNLVVHTSLSLHILSRSGKMDGLACPLGAHCPVAKFNPTILPLVIAGSKCECFICDDDTFTRVDTILKELQSVPHQRSFYMR</sequence>